<reference evidence="1" key="1">
    <citation type="journal article" date="2009" name="Plant Mol. Biol.">
        <title>Insights into corn genes derived from large-scale cDNA sequencing.</title>
        <authorList>
            <person name="Alexandrov N.N."/>
            <person name="Brover V.V."/>
            <person name="Freidin S."/>
            <person name="Troukhan M.E."/>
            <person name="Tatarinova T.V."/>
            <person name="Zhang H."/>
            <person name="Swaller T.J."/>
            <person name="Lu Y.P."/>
            <person name="Bouck J."/>
            <person name="Flavell R.B."/>
            <person name="Feldmann K.A."/>
        </authorList>
    </citation>
    <scope>NUCLEOTIDE SEQUENCE</scope>
</reference>
<proteinExistence type="evidence at transcript level"/>
<sequence>MVLVFLDPAARFSGRSSSCCGVGERFLPGFSVAGLLLSPASTMLSGSGSLAGDKSPESPASSSFSDAGEGFLTRLEVVVLVFIATQPRGLLLCGEASPDLSASASSGDGGEGCSARFSASDLLLSSSSSSEPSLPPLRPNSLESSVLGCRARRLAAMEARSMVEGRDLRFFQTIPLKPL</sequence>
<dbReference type="EMBL" id="EU961373">
    <property type="protein sequence ID" value="ACG33491.1"/>
    <property type="molecule type" value="mRNA"/>
</dbReference>
<protein>
    <submittedName>
        <fullName evidence="1">Uncharacterized protein</fullName>
    </submittedName>
</protein>
<name>B6T8Q8_MAIZE</name>
<dbReference type="AlphaFoldDB" id="B6T8Q8"/>
<organism evidence="1">
    <name type="scientific">Zea mays</name>
    <name type="common">Maize</name>
    <dbReference type="NCBI Taxonomy" id="4577"/>
    <lineage>
        <taxon>Eukaryota</taxon>
        <taxon>Viridiplantae</taxon>
        <taxon>Streptophyta</taxon>
        <taxon>Embryophyta</taxon>
        <taxon>Tracheophyta</taxon>
        <taxon>Spermatophyta</taxon>
        <taxon>Magnoliopsida</taxon>
        <taxon>Liliopsida</taxon>
        <taxon>Poales</taxon>
        <taxon>Poaceae</taxon>
        <taxon>PACMAD clade</taxon>
        <taxon>Panicoideae</taxon>
        <taxon>Andropogonodae</taxon>
        <taxon>Andropogoneae</taxon>
        <taxon>Tripsacinae</taxon>
        <taxon>Zea</taxon>
    </lineage>
</organism>
<evidence type="ECO:0000313" key="1">
    <source>
        <dbReference type="EMBL" id="ACG33491.1"/>
    </source>
</evidence>
<accession>B6T8Q8</accession>